<dbReference type="EMBL" id="CAJNOU010001272">
    <property type="protein sequence ID" value="CAF1179352.1"/>
    <property type="molecule type" value="Genomic_DNA"/>
</dbReference>
<dbReference type="Proteomes" id="UP000663823">
    <property type="component" value="Unassembled WGS sequence"/>
</dbReference>
<gene>
    <name evidence="4" type="ORF">FNK824_LOCUS11921</name>
    <name evidence="6" type="ORF">JBS370_LOCUS26248</name>
    <name evidence="5" type="ORF">OTI717_LOCUS18645</name>
    <name evidence="1" type="ORF">RFH988_LOCUS16952</name>
    <name evidence="3" type="ORF">SEV965_LOCUS19965</name>
    <name evidence="2" type="ORF">ZHD862_LOCUS18360</name>
</gene>
<dbReference type="Proteomes" id="UP000663874">
    <property type="component" value="Unassembled WGS sequence"/>
</dbReference>
<dbReference type="EMBL" id="CAJOAX010002605">
    <property type="protein sequence ID" value="CAF3807692.1"/>
    <property type="molecule type" value="Genomic_DNA"/>
</dbReference>
<evidence type="ECO:0000313" key="2">
    <source>
        <dbReference type="EMBL" id="CAF1115726.1"/>
    </source>
</evidence>
<evidence type="ECO:0000313" key="5">
    <source>
        <dbReference type="EMBL" id="CAF3807692.1"/>
    </source>
</evidence>
<dbReference type="AlphaFoldDB" id="A0A819NZA5"/>
<dbReference type="OrthoDB" id="10027425at2759"/>
<dbReference type="EMBL" id="CAJOBD010004581">
    <property type="protein sequence ID" value="CAF4000536.1"/>
    <property type="molecule type" value="Genomic_DNA"/>
</dbReference>
<proteinExistence type="predicted"/>
<dbReference type="EMBL" id="CAJOBE010001452">
    <property type="protein sequence ID" value="CAF3745156.1"/>
    <property type="molecule type" value="Genomic_DNA"/>
</dbReference>
<dbReference type="EMBL" id="CAJNOO010000887">
    <property type="protein sequence ID" value="CAF1055246.1"/>
    <property type="molecule type" value="Genomic_DNA"/>
</dbReference>
<evidence type="ECO:0000313" key="1">
    <source>
        <dbReference type="EMBL" id="CAF1055246.1"/>
    </source>
</evidence>
<evidence type="ECO:0000313" key="4">
    <source>
        <dbReference type="EMBL" id="CAF3745156.1"/>
    </source>
</evidence>
<evidence type="ECO:0000313" key="6">
    <source>
        <dbReference type="EMBL" id="CAF4000536.1"/>
    </source>
</evidence>
<reference evidence="6" key="1">
    <citation type="submission" date="2021-02" db="EMBL/GenBank/DDBJ databases">
        <authorList>
            <person name="Nowell W R."/>
        </authorList>
    </citation>
    <scope>NUCLEOTIDE SEQUENCE</scope>
</reference>
<dbReference type="EMBL" id="CAJNOT010000951">
    <property type="protein sequence ID" value="CAF1115726.1"/>
    <property type="molecule type" value="Genomic_DNA"/>
</dbReference>
<dbReference type="Proteomes" id="UP000663864">
    <property type="component" value="Unassembled WGS sequence"/>
</dbReference>
<organism evidence="6 7">
    <name type="scientific">Rotaria sordida</name>
    <dbReference type="NCBI Taxonomy" id="392033"/>
    <lineage>
        <taxon>Eukaryota</taxon>
        <taxon>Metazoa</taxon>
        <taxon>Spiralia</taxon>
        <taxon>Gnathifera</taxon>
        <taxon>Rotifera</taxon>
        <taxon>Eurotatoria</taxon>
        <taxon>Bdelloidea</taxon>
        <taxon>Philodinida</taxon>
        <taxon>Philodinidae</taxon>
        <taxon>Rotaria</taxon>
    </lineage>
</organism>
<accession>A0A819NZA5</accession>
<sequence>MSESMTLIEHANILNKLNYQNLFRNRISSKNDNLKSLSINVYSSQHLISSEKQSKIFRTDEHILPPIENGYRRKPKRPSYRTSLFHSNKSNSNQIDLSSLTARGTKSELFTTIKDDDRIINFEYHHVPPPSPSDYQIEQLLYELNRTKQFTPYSITDKHDYVPYRLPALKQSSRRVHSELNYPPTYFKTNLSQSHETFD</sequence>
<name>A0A819NZA5_9BILA</name>
<protein>
    <submittedName>
        <fullName evidence="6">Uncharacterized protein</fullName>
    </submittedName>
</protein>
<evidence type="ECO:0000313" key="7">
    <source>
        <dbReference type="Proteomes" id="UP000663836"/>
    </source>
</evidence>
<comment type="caution">
    <text evidence="6">The sequence shown here is derived from an EMBL/GenBank/DDBJ whole genome shotgun (WGS) entry which is preliminary data.</text>
</comment>
<dbReference type="Proteomes" id="UP000663836">
    <property type="component" value="Unassembled WGS sequence"/>
</dbReference>
<dbReference type="Proteomes" id="UP000663882">
    <property type="component" value="Unassembled WGS sequence"/>
</dbReference>
<dbReference type="Proteomes" id="UP000663889">
    <property type="component" value="Unassembled WGS sequence"/>
</dbReference>
<evidence type="ECO:0000313" key="3">
    <source>
        <dbReference type="EMBL" id="CAF1179352.1"/>
    </source>
</evidence>